<evidence type="ECO:0000256" key="1">
    <source>
        <dbReference type="ARBA" id="ARBA00007120"/>
    </source>
</evidence>
<keyword evidence="4" id="KW-1185">Reference proteome</keyword>
<reference evidence="3 4" key="1">
    <citation type="journal article" date="2019" name="Int. J. Syst. Evol. Microbiol.">
        <title>The Global Catalogue of Microorganisms (GCM) 10K type strain sequencing project: providing services to taxonomists for standard genome sequencing and annotation.</title>
        <authorList>
            <consortium name="The Broad Institute Genomics Platform"/>
            <consortium name="The Broad Institute Genome Sequencing Center for Infectious Disease"/>
            <person name="Wu L."/>
            <person name="Ma J."/>
        </authorList>
    </citation>
    <scope>NUCLEOTIDE SEQUENCE [LARGE SCALE GENOMIC DNA]</scope>
    <source>
        <strain evidence="3 4">JCM 16014</strain>
    </source>
</reference>
<evidence type="ECO:0000256" key="2">
    <source>
        <dbReference type="SAM" id="SignalP"/>
    </source>
</evidence>
<dbReference type="InterPro" id="IPR005247">
    <property type="entry name" value="YbhB_YbcL/LppC-like"/>
</dbReference>
<dbReference type="InterPro" id="IPR036610">
    <property type="entry name" value="PEBP-like_sf"/>
</dbReference>
<comment type="similarity">
    <text evidence="1">Belongs to the UPF0098 family.</text>
</comment>
<dbReference type="PANTHER" id="PTHR30289">
    <property type="entry name" value="UNCHARACTERIZED PROTEIN YBCL-RELATED"/>
    <property type="match status" value="1"/>
</dbReference>
<dbReference type="PANTHER" id="PTHR30289:SF1">
    <property type="entry name" value="PEBP (PHOSPHATIDYLETHANOLAMINE-BINDING PROTEIN) FAMILY PROTEIN"/>
    <property type="match status" value="1"/>
</dbReference>
<keyword evidence="2" id="KW-0732">Signal</keyword>
<dbReference type="Proteomes" id="UP001500751">
    <property type="component" value="Unassembled WGS sequence"/>
</dbReference>
<proteinExistence type="inferred from homology"/>
<sequence length="205" mass="21817">MLWKFRRPERPKRRAALALSAAVVLSAVGTATALATTAAHPKPTPMLLSSPDFKDGGKLPSWTVWGQDPACPGKNQAPALKWVNPPAGTKGFAVTVTDVDTPMSPGFTHWIVYNIPGGVSSLAGHGQNPYSEGVTDYDGVTTGYAGPCPPATGQPHHYVFRVWALDTDHVDGSNLNYASLISEITPHMLWSASLIGTVQFPGRDD</sequence>
<evidence type="ECO:0008006" key="5">
    <source>
        <dbReference type="Google" id="ProtNLM"/>
    </source>
</evidence>
<feature type="chain" id="PRO_5045273199" description="YbhB/YbcL family Raf kinase inhibitor-like protein" evidence="2">
    <location>
        <begin position="36"/>
        <end position="205"/>
    </location>
</feature>
<dbReference type="RefSeq" id="WP_344670340.1">
    <property type="nucleotide sequence ID" value="NZ_BAAAQN010000059.1"/>
</dbReference>
<feature type="signal peptide" evidence="2">
    <location>
        <begin position="1"/>
        <end position="35"/>
    </location>
</feature>
<dbReference type="Pfam" id="PF01161">
    <property type="entry name" value="PBP"/>
    <property type="match status" value="1"/>
</dbReference>
<protein>
    <recommendedName>
        <fullName evidence="5">YbhB/YbcL family Raf kinase inhibitor-like protein</fullName>
    </recommendedName>
</protein>
<dbReference type="SUPFAM" id="SSF49777">
    <property type="entry name" value="PEBP-like"/>
    <property type="match status" value="1"/>
</dbReference>
<dbReference type="NCBIfam" id="TIGR00481">
    <property type="entry name" value="YbhB/YbcL family Raf kinase inhibitor-like protein"/>
    <property type="match status" value="1"/>
</dbReference>
<dbReference type="CDD" id="cd00865">
    <property type="entry name" value="PEBP_bact_arch"/>
    <property type="match status" value="1"/>
</dbReference>
<evidence type="ECO:0000313" key="3">
    <source>
        <dbReference type="EMBL" id="GAA2054672.1"/>
    </source>
</evidence>
<name>A0ABN2V8B6_9ACTN</name>
<dbReference type="EMBL" id="BAAAQN010000059">
    <property type="protein sequence ID" value="GAA2054672.1"/>
    <property type="molecule type" value="Genomic_DNA"/>
</dbReference>
<evidence type="ECO:0000313" key="4">
    <source>
        <dbReference type="Proteomes" id="UP001500751"/>
    </source>
</evidence>
<organism evidence="3 4">
    <name type="scientific">Catenulispora yoronensis</name>
    <dbReference type="NCBI Taxonomy" id="450799"/>
    <lineage>
        <taxon>Bacteria</taxon>
        <taxon>Bacillati</taxon>
        <taxon>Actinomycetota</taxon>
        <taxon>Actinomycetes</taxon>
        <taxon>Catenulisporales</taxon>
        <taxon>Catenulisporaceae</taxon>
        <taxon>Catenulispora</taxon>
    </lineage>
</organism>
<dbReference type="InterPro" id="IPR008914">
    <property type="entry name" value="PEBP"/>
</dbReference>
<gene>
    <name evidence="3" type="ORF">GCM10009839_73690</name>
</gene>
<accession>A0ABN2V8B6</accession>
<dbReference type="Gene3D" id="3.90.280.10">
    <property type="entry name" value="PEBP-like"/>
    <property type="match status" value="1"/>
</dbReference>
<comment type="caution">
    <text evidence="3">The sequence shown here is derived from an EMBL/GenBank/DDBJ whole genome shotgun (WGS) entry which is preliminary data.</text>
</comment>